<feature type="signal peptide" evidence="1">
    <location>
        <begin position="1"/>
        <end position="21"/>
    </location>
</feature>
<feature type="chain" id="PRO_5023024185" evidence="1">
    <location>
        <begin position="22"/>
        <end position="224"/>
    </location>
</feature>
<protein>
    <submittedName>
        <fullName evidence="2">Uncharacterized protein</fullName>
    </submittedName>
</protein>
<organism evidence="2 3">
    <name type="scientific">Heliocybe sulcata</name>
    <dbReference type="NCBI Taxonomy" id="5364"/>
    <lineage>
        <taxon>Eukaryota</taxon>
        <taxon>Fungi</taxon>
        <taxon>Dikarya</taxon>
        <taxon>Basidiomycota</taxon>
        <taxon>Agaricomycotina</taxon>
        <taxon>Agaricomycetes</taxon>
        <taxon>Gloeophyllales</taxon>
        <taxon>Gloeophyllaceae</taxon>
        <taxon>Heliocybe</taxon>
    </lineage>
</organism>
<dbReference type="AlphaFoldDB" id="A0A5C3MN66"/>
<name>A0A5C3MN66_9AGAM</name>
<evidence type="ECO:0000313" key="2">
    <source>
        <dbReference type="EMBL" id="TFK45796.1"/>
    </source>
</evidence>
<keyword evidence="3" id="KW-1185">Reference proteome</keyword>
<keyword evidence="1" id="KW-0732">Signal</keyword>
<dbReference type="EMBL" id="ML213536">
    <property type="protein sequence ID" value="TFK45796.1"/>
    <property type="molecule type" value="Genomic_DNA"/>
</dbReference>
<reference evidence="2 3" key="1">
    <citation type="journal article" date="2019" name="Nat. Ecol. Evol.">
        <title>Megaphylogeny resolves global patterns of mushroom evolution.</title>
        <authorList>
            <person name="Varga T."/>
            <person name="Krizsan K."/>
            <person name="Foldi C."/>
            <person name="Dima B."/>
            <person name="Sanchez-Garcia M."/>
            <person name="Sanchez-Ramirez S."/>
            <person name="Szollosi G.J."/>
            <person name="Szarkandi J.G."/>
            <person name="Papp V."/>
            <person name="Albert L."/>
            <person name="Andreopoulos W."/>
            <person name="Angelini C."/>
            <person name="Antonin V."/>
            <person name="Barry K.W."/>
            <person name="Bougher N.L."/>
            <person name="Buchanan P."/>
            <person name="Buyck B."/>
            <person name="Bense V."/>
            <person name="Catcheside P."/>
            <person name="Chovatia M."/>
            <person name="Cooper J."/>
            <person name="Damon W."/>
            <person name="Desjardin D."/>
            <person name="Finy P."/>
            <person name="Geml J."/>
            <person name="Haridas S."/>
            <person name="Hughes K."/>
            <person name="Justo A."/>
            <person name="Karasinski D."/>
            <person name="Kautmanova I."/>
            <person name="Kiss B."/>
            <person name="Kocsube S."/>
            <person name="Kotiranta H."/>
            <person name="LaButti K.M."/>
            <person name="Lechner B.E."/>
            <person name="Liimatainen K."/>
            <person name="Lipzen A."/>
            <person name="Lukacs Z."/>
            <person name="Mihaltcheva S."/>
            <person name="Morgado L.N."/>
            <person name="Niskanen T."/>
            <person name="Noordeloos M.E."/>
            <person name="Ohm R.A."/>
            <person name="Ortiz-Santana B."/>
            <person name="Ovrebo C."/>
            <person name="Racz N."/>
            <person name="Riley R."/>
            <person name="Savchenko A."/>
            <person name="Shiryaev A."/>
            <person name="Soop K."/>
            <person name="Spirin V."/>
            <person name="Szebenyi C."/>
            <person name="Tomsovsky M."/>
            <person name="Tulloss R.E."/>
            <person name="Uehling J."/>
            <person name="Grigoriev I.V."/>
            <person name="Vagvolgyi C."/>
            <person name="Papp T."/>
            <person name="Martin F.M."/>
            <person name="Miettinen O."/>
            <person name="Hibbett D.S."/>
            <person name="Nagy L.G."/>
        </authorList>
    </citation>
    <scope>NUCLEOTIDE SEQUENCE [LARGE SCALE GENOMIC DNA]</scope>
    <source>
        <strain evidence="2 3">OMC1185</strain>
    </source>
</reference>
<dbReference type="Proteomes" id="UP000305948">
    <property type="component" value="Unassembled WGS sequence"/>
</dbReference>
<evidence type="ECO:0000313" key="3">
    <source>
        <dbReference type="Proteomes" id="UP000305948"/>
    </source>
</evidence>
<evidence type="ECO:0000256" key="1">
    <source>
        <dbReference type="SAM" id="SignalP"/>
    </source>
</evidence>
<gene>
    <name evidence="2" type="ORF">OE88DRAFT_1081497</name>
</gene>
<sequence>MIPASYRAVSLALLACGGLRAMDSDSYGCIYPSPNTTRLGGWQSAVAKPDAFLSQLTLDEAVADGDWYTRPVFRERGVHSLPWFQRYVLAGWPARHSPGRLRQCISYPSYRRAVLGSRLDLLEGCGEAPTMDGTGRLFSGSLSQPCCDGIHDSGHPICWSPSIREPYIGTNKRHSVSPAFLPTVKRSRPTPLTLTMELFMNSTRRLSPTPLALACRASRAVTTA</sequence>
<proteinExistence type="predicted"/>
<accession>A0A5C3MN66</accession>